<evidence type="ECO:0000256" key="3">
    <source>
        <dbReference type="ARBA" id="ARBA00012611"/>
    </source>
</evidence>
<evidence type="ECO:0000256" key="13">
    <source>
        <dbReference type="SAM" id="Phobius"/>
    </source>
</evidence>
<sequence length="603" mass="67160">TGHVARRVNTRVTRRTASLVDVNLQACSLRILKMELFTIFQVAFTLLFVLMLYLLYKQPRERPSLRSVAILVLGDIGRSPRMMYHAESFATNGFETFLIGYGGSDPIPSLLSIPHVHFLYLSSPPAFLNALPFVISAPRKVLHQVCSILHTLLVRVPHPPEFIVVQNPPSIPTLALVWFVAKVRGSKVIIDWHNLGYSILALKLGERHIFVKIAKRFEAYFGRSAYAHLFVTHAMRDYLVKQWNLKGHKAVLHDRPPARFHRTSPSESHDLFLRLRDALSTPSLVEYLPQSAAPYSTPFTRIPSADMPADSSTDPDPSPFPDTIPMPTRRPDRPALLVSSTSWTPDEDFGILLDALGIYEQHARKTSSGSDGTILPKVLVVITGKGPLRERYMRKVDQLQRGSVRGDDVEAWQFVRCISMWLEAEDYPLLLGMRYLLHWSAFGMNLVFSDVPGSADLGVSLHSSSSALDLPMKIVDMFGCGLPDLPGMSSPSLARLYNNRLVTCNSLDELVKDGLNGLIFKDAAQLAEHLQTLLTAFPAAPALAALRSSLQHPVQPSSPIPGEAQWEWGTWAENWDRIMRPLVLSDVGGKAVLFGGTKEAKQK</sequence>
<feature type="non-terminal residue" evidence="14">
    <location>
        <position position="1"/>
    </location>
</feature>
<dbReference type="AlphaFoldDB" id="A0A1C7MTA9"/>
<dbReference type="EMBL" id="LUGG01000001">
    <property type="protein sequence ID" value="OBZ79967.1"/>
    <property type="molecule type" value="Genomic_DNA"/>
</dbReference>
<evidence type="ECO:0000313" key="15">
    <source>
        <dbReference type="Proteomes" id="UP000092993"/>
    </source>
</evidence>
<dbReference type="STRING" id="5627.A0A1C7MTA9"/>
<reference evidence="14 15" key="1">
    <citation type="submission" date="2016-03" db="EMBL/GenBank/DDBJ databases">
        <title>Whole genome sequencing of Grifola frondosa 9006-11.</title>
        <authorList>
            <person name="Min B."/>
            <person name="Park H."/>
            <person name="Kim J.-G."/>
            <person name="Cho H."/>
            <person name="Oh Y.-L."/>
            <person name="Kong W.-S."/>
            <person name="Choi I.-G."/>
        </authorList>
    </citation>
    <scope>NUCLEOTIDE SEQUENCE [LARGE SCALE GENOMIC DNA]</scope>
    <source>
        <strain evidence="14 15">9006-11</strain>
    </source>
</reference>
<keyword evidence="6 14" id="KW-0808">Transferase</keyword>
<feature type="transmembrane region" description="Helical" evidence="13">
    <location>
        <begin position="36"/>
        <end position="56"/>
    </location>
</feature>
<gene>
    <name evidence="14" type="primary">Alg1</name>
    <name evidence="14" type="ORF">A0H81_00142</name>
</gene>
<evidence type="ECO:0000256" key="4">
    <source>
        <dbReference type="ARBA" id="ARBA00015841"/>
    </source>
</evidence>
<evidence type="ECO:0000256" key="6">
    <source>
        <dbReference type="ARBA" id="ARBA00022679"/>
    </source>
</evidence>
<evidence type="ECO:0000256" key="9">
    <source>
        <dbReference type="ARBA" id="ARBA00022989"/>
    </source>
</evidence>
<dbReference type="EC" id="2.4.1.142" evidence="3"/>
<keyword evidence="10 13" id="KW-0472">Membrane</keyword>
<feature type="compositionally biased region" description="Low complexity" evidence="12">
    <location>
        <begin position="303"/>
        <end position="315"/>
    </location>
</feature>
<evidence type="ECO:0000256" key="7">
    <source>
        <dbReference type="ARBA" id="ARBA00022692"/>
    </source>
</evidence>
<evidence type="ECO:0000256" key="8">
    <source>
        <dbReference type="ARBA" id="ARBA00022824"/>
    </source>
</evidence>
<evidence type="ECO:0000256" key="5">
    <source>
        <dbReference type="ARBA" id="ARBA00022676"/>
    </source>
</evidence>
<evidence type="ECO:0000256" key="10">
    <source>
        <dbReference type="ARBA" id="ARBA00023136"/>
    </source>
</evidence>
<dbReference type="GO" id="GO:0005789">
    <property type="term" value="C:endoplasmic reticulum membrane"/>
    <property type="evidence" value="ECO:0007669"/>
    <property type="project" value="UniProtKB-SubCell"/>
</dbReference>
<keyword evidence="8" id="KW-0256">Endoplasmic reticulum</keyword>
<dbReference type="PANTHER" id="PTHR13036">
    <property type="entry name" value="BETA1,4 MANNOSYLTRANSFERASE"/>
    <property type="match status" value="1"/>
</dbReference>
<keyword evidence="9 13" id="KW-1133">Transmembrane helix</keyword>
<dbReference type="InterPro" id="IPR026051">
    <property type="entry name" value="ALG1-like"/>
</dbReference>
<dbReference type="SUPFAM" id="SSF53756">
    <property type="entry name" value="UDP-Glycosyltransferase/glycogen phosphorylase"/>
    <property type="match status" value="1"/>
</dbReference>
<comment type="function">
    <text evidence="11">Participates in the formation of the lipid-linked precursor oligosaccharide for N-glycosylation. Involved in assembling the dolichol-pyrophosphate-GlcNAc(2)-Man(5) intermediate on the cytoplasmic surface of the ER.</text>
</comment>
<dbReference type="OrthoDB" id="614844at2759"/>
<keyword evidence="7 13" id="KW-0812">Transmembrane</keyword>
<comment type="pathway">
    <text evidence="2">Protein modification; protein glycosylation.</text>
</comment>
<name>A0A1C7MTA9_GRIFR</name>
<proteinExistence type="predicted"/>
<evidence type="ECO:0000256" key="11">
    <source>
        <dbReference type="ARBA" id="ARBA00024899"/>
    </source>
</evidence>
<feature type="region of interest" description="Disordered" evidence="12">
    <location>
        <begin position="301"/>
        <end position="331"/>
    </location>
</feature>
<dbReference type="GO" id="GO:0004578">
    <property type="term" value="F:chitobiosyldiphosphodolichol beta-mannosyltransferase activity"/>
    <property type="evidence" value="ECO:0007669"/>
    <property type="project" value="UniProtKB-EC"/>
</dbReference>
<comment type="subcellular location">
    <subcellularLocation>
        <location evidence="1">Endoplasmic reticulum membrane</location>
        <topology evidence="1">Single-pass membrane protein</topology>
    </subcellularLocation>
</comment>
<keyword evidence="5 14" id="KW-0328">Glycosyltransferase</keyword>
<accession>A0A1C7MTA9</accession>
<dbReference type="PANTHER" id="PTHR13036:SF0">
    <property type="entry name" value="CHITOBIOSYLDIPHOSPHODOLICHOL BETA-MANNOSYLTRANSFERASE"/>
    <property type="match status" value="1"/>
</dbReference>
<protein>
    <recommendedName>
        <fullName evidence="4">Chitobiosyldiphosphodolichol beta-mannosyltransferase</fullName>
        <ecNumber evidence="3">2.4.1.142</ecNumber>
    </recommendedName>
</protein>
<evidence type="ECO:0000313" key="14">
    <source>
        <dbReference type="EMBL" id="OBZ79967.1"/>
    </source>
</evidence>
<keyword evidence="15" id="KW-1185">Reference proteome</keyword>
<organism evidence="14 15">
    <name type="scientific">Grifola frondosa</name>
    <name type="common">Maitake</name>
    <name type="synonym">Polyporus frondosus</name>
    <dbReference type="NCBI Taxonomy" id="5627"/>
    <lineage>
        <taxon>Eukaryota</taxon>
        <taxon>Fungi</taxon>
        <taxon>Dikarya</taxon>
        <taxon>Basidiomycota</taxon>
        <taxon>Agaricomycotina</taxon>
        <taxon>Agaricomycetes</taxon>
        <taxon>Polyporales</taxon>
        <taxon>Grifolaceae</taxon>
        <taxon>Grifola</taxon>
    </lineage>
</organism>
<dbReference type="Proteomes" id="UP000092993">
    <property type="component" value="Unassembled WGS sequence"/>
</dbReference>
<comment type="caution">
    <text evidence="14">The sequence shown here is derived from an EMBL/GenBank/DDBJ whole genome shotgun (WGS) entry which is preliminary data.</text>
</comment>
<dbReference type="OMA" id="CWLCARI"/>
<evidence type="ECO:0000256" key="2">
    <source>
        <dbReference type="ARBA" id="ARBA00004922"/>
    </source>
</evidence>
<evidence type="ECO:0000256" key="12">
    <source>
        <dbReference type="SAM" id="MobiDB-lite"/>
    </source>
</evidence>
<evidence type="ECO:0000256" key="1">
    <source>
        <dbReference type="ARBA" id="ARBA00004389"/>
    </source>
</evidence>